<dbReference type="AlphaFoldDB" id="A0A1Y5XSU7"/>
<sequence>MRRRKFTAFFMGITVVASMLFIASPASAAAGRLFNAGPQMTGYCLATHEPYVFAYSKCSTEKYIDQRWDVVNWNNGYRIQSLYLQGCLTARADGSVFTYYGCENYLDARWRPYRGQWGMWENAYYTERCLAAHPNGHVFLSPCNLDYSDQYWFMND</sequence>
<dbReference type="PROSITE" id="PS50231">
    <property type="entry name" value="RICIN_B_LECTIN"/>
    <property type="match status" value="1"/>
</dbReference>
<proteinExistence type="predicted"/>
<dbReference type="RefSeq" id="WP_084429643.1">
    <property type="nucleotide sequence ID" value="NZ_FWXV01000004.1"/>
</dbReference>
<organism evidence="3 4">
    <name type="scientific">Kibdelosporangium aridum</name>
    <dbReference type="NCBI Taxonomy" id="2030"/>
    <lineage>
        <taxon>Bacteria</taxon>
        <taxon>Bacillati</taxon>
        <taxon>Actinomycetota</taxon>
        <taxon>Actinomycetes</taxon>
        <taxon>Pseudonocardiales</taxon>
        <taxon>Pseudonocardiaceae</taxon>
        <taxon>Kibdelosporangium</taxon>
    </lineage>
</organism>
<dbReference type="InterPro" id="IPR000772">
    <property type="entry name" value="Ricin_B_lectin"/>
</dbReference>
<dbReference type="SUPFAM" id="SSF50370">
    <property type="entry name" value="Ricin B-like lectins"/>
    <property type="match status" value="1"/>
</dbReference>
<name>A0A1Y5XSU7_KIBAR</name>
<keyword evidence="4" id="KW-1185">Reference proteome</keyword>
<evidence type="ECO:0000313" key="4">
    <source>
        <dbReference type="Proteomes" id="UP000192674"/>
    </source>
</evidence>
<dbReference type="Proteomes" id="UP000192674">
    <property type="component" value="Unassembled WGS sequence"/>
</dbReference>
<evidence type="ECO:0000259" key="2">
    <source>
        <dbReference type="Pfam" id="PF00652"/>
    </source>
</evidence>
<accession>A0A1Y5XSU7</accession>
<reference evidence="3 4" key="1">
    <citation type="submission" date="2017-04" db="EMBL/GenBank/DDBJ databases">
        <authorList>
            <person name="Afonso C.L."/>
            <person name="Miller P.J."/>
            <person name="Scott M.A."/>
            <person name="Spackman E."/>
            <person name="Goraichik I."/>
            <person name="Dimitrov K.M."/>
            <person name="Suarez D.L."/>
            <person name="Swayne D.E."/>
        </authorList>
    </citation>
    <scope>NUCLEOTIDE SEQUENCE [LARGE SCALE GENOMIC DNA]</scope>
    <source>
        <strain evidence="3 4">DSM 43828</strain>
    </source>
</reference>
<protein>
    <recommendedName>
        <fullName evidence="2">Ricin B lectin domain-containing protein</fullName>
    </recommendedName>
</protein>
<evidence type="ECO:0000256" key="1">
    <source>
        <dbReference type="SAM" id="SignalP"/>
    </source>
</evidence>
<feature type="chain" id="PRO_5012418670" description="Ricin B lectin domain-containing protein" evidence="1">
    <location>
        <begin position="29"/>
        <end position="156"/>
    </location>
</feature>
<dbReference type="InterPro" id="IPR035992">
    <property type="entry name" value="Ricin_B-like_lectins"/>
</dbReference>
<gene>
    <name evidence="3" type="ORF">SAMN05661093_05277</name>
</gene>
<feature type="domain" description="Ricin B lectin" evidence="2">
    <location>
        <begin position="41"/>
        <end position="152"/>
    </location>
</feature>
<dbReference type="EMBL" id="FWXV01000004">
    <property type="protein sequence ID" value="SMD15472.1"/>
    <property type="molecule type" value="Genomic_DNA"/>
</dbReference>
<keyword evidence="1" id="KW-0732">Signal</keyword>
<dbReference type="Gene3D" id="2.80.10.50">
    <property type="match status" value="1"/>
</dbReference>
<evidence type="ECO:0000313" key="3">
    <source>
        <dbReference type="EMBL" id="SMD15472.1"/>
    </source>
</evidence>
<dbReference type="OrthoDB" id="3534750at2"/>
<feature type="signal peptide" evidence="1">
    <location>
        <begin position="1"/>
        <end position="28"/>
    </location>
</feature>
<dbReference type="Pfam" id="PF00652">
    <property type="entry name" value="Ricin_B_lectin"/>
    <property type="match status" value="1"/>
</dbReference>